<proteinExistence type="inferred from homology"/>
<dbReference type="AlphaFoldDB" id="A0A1B8GSC1"/>
<feature type="site" description="Lowers pKa of active site Tyr" evidence="5">
    <location>
        <position position="76"/>
    </location>
</feature>
<dbReference type="Gene3D" id="3.20.20.100">
    <property type="entry name" value="NADP-dependent oxidoreductase domain"/>
    <property type="match status" value="1"/>
</dbReference>
<comment type="similarity">
    <text evidence="1">Belongs to the aldo/keto reductase family.</text>
</comment>
<organism evidence="7 8">
    <name type="scientific">Pseudogymnoascus verrucosus</name>
    <dbReference type="NCBI Taxonomy" id="342668"/>
    <lineage>
        <taxon>Eukaryota</taxon>
        <taxon>Fungi</taxon>
        <taxon>Dikarya</taxon>
        <taxon>Ascomycota</taxon>
        <taxon>Pezizomycotina</taxon>
        <taxon>Leotiomycetes</taxon>
        <taxon>Thelebolales</taxon>
        <taxon>Thelebolaceae</taxon>
        <taxon>Pseudogymnoascus</taxon>
    </lineage>
</organism>
<gene>
    <name evidence="7" type="ORF">VE01_03310</name>
</gene>
<reference evidence="7 8" key="1">
    <citation type="submission" date="2016-03" db="EMBL/GenBank/DDBJ databases">
        <title>Comparative genomics of Pseudogymnoascus destructans, the fungus causing white-nose syndrome of bats.</title>
        <authorList>
            <person name="Palmer J.M."/>
            <person name="Drees K.P."/>
            <person name="Foster J.T."/>
            <person name="Lindner D.L."/>
        </authorList>
    </citation>
    <scope>NUCLEOTIDE SEQUENCE [LARGE SCALE GENOMIC DNA]</scope>
    <source>
        <strain evidence="7 8">UAMH 10579</strain>
    </source>
</reference>
<dbReference type="SUPFAM" id="SSF51430">
    <property type="entry name" value="NAD(P)-linked oxidoreductase"/>
    <property type="match status" value="1"/>
</dbReference>
<dbReference type="InterPro" id="IPR023210">
    <property type="entry name" value="NADP_OxRdtase_dom"/>
</dbReference>
<dbReference type="EMBL" id="KV460215">
    <property type="protein sequence ID" value="OBT98726.2"/>
    <property type="molecule type" value="Genomic_DNA"/>
</dbReference>
<evidence type="ECO:0000259" key="6">
    <source>
        <dbReference type="Pfam" id="PF00248"/>
    </source>
</evidence>
<evidence type="ECO:0000256" key="3">
    <source>
        <dbReference type="PIRSR" id="PIRSR000097-1"/>
    </source>
</evidence>
<evidence type="ECO:0000313" key="7">
    <source>
        <dbReference type="EMBL" id="OBT98726.2"/>
    </source>
</evidence>
<name>A0A1B8GSC1_9PEZI</name>
<dbReference type="Proteomes" id="UP000091956">
    <property type="component" value="Unassembled WGS sequence"/>
</dbReference>
<dbReference type="PANTHER" id="PTHR11732">
    <property type="entry name" value="ALDO/KETO REDUCTASE"/>
    <property type="match status" value="1"/>
</dbReference>
<feature type="domain" description="NADP-dependent oxidoreductase" evidence="6">
    <location>
        <begin position="18"/>
        <end position="282"/>
    </location>
</feature>
<dbReference type="GeneID" id="28836696"/>
<evidence type="ECO:0000256" key="2">
    <source>
        <dbReference type="ARBA" id="ARBA00023002"/>
    </source>
</evidence>
<dbReference type="PROSITE" id="PS00062">
    <property type="entry name" value="ALDOKETO_REDUCTASE_2"/>
    <property type="match status" value="1"/>
</dbReference>
<sequence length="324" mass="35963">MSLGRTFTLNTGAKIPAVGFGTWQAAPREVEQAVETALRCGYRHIDCASIYRNEAEVGEGIKKSGVKREEIFITSKLWNASHEPKDVESALNKTLADLGTEYVDLYLMHWPCAFAAGPKFFPLDPKTGVFRLSDTPFTKTYAAMEALLETKKVRAIGISNFNIPHLETLLKDCKVIPSVNQIEKHPYLQQPELAAFCKSKGILLEAYSPLGNNQTGEPRTVDDAKVHEVGKGLGLDPGQVLVSWGVQTGHVVLPKSVTDSRIKSNFEDKLLPESAMKELDALERHKRFNFPARWGYDIFGEAGEEEVARIAREAGEENKTKFVV</sequence>
<dbReference type="InterPro" id="IPR036812">
    <property type="entry name" value="NAD(P)_OxRdtase_dom_sf"/>
</dbReference>
<dbReference type="STRING" id="342668.A0A1B8GSC1"/>
<feature type="active site" description="Proton donor" evidence="3">
    <location>
        <position position="51"/>
    </location>
</feature>
<feature type="binding site" evidence="4">
    <location>
        <position position="109"/>
    </location>
    <ligand>
        <name>substrate</name>
    </ligand>
</feature>
<reference evidence="8" key="2">
    <citation type="journal article" date="2018" name="Nat. Commun.">
        <title>Extreme sensitivity to ultraviolet light in the fungal pathogen causing white-nose syndrome of bats.</title>
        <authorList>
            <person name="Palmer J.M."/>
            <person name="Drees K.P."/>
            <person name="Foster J.T."/>
            <person name="Lindner D.L."/>
        </authorList>
    </citation>
    <scope>NUCLEOTIDE SEQUENCE [LARGE SCALE GENOMIC DNA]</scope>
    <source>
        <strain evidence="8">UAMH 10579</strain>
    </source>
</reference>
<keyword evidence="2" id="KW-0560">Oxidoreductase</keyword>
<dbReference type="RefSeq" id="XP_059319881.1">
    <property type="nucleotide sequence ID" value="XM_059463521.1"/>
</dbReference>
<evidence type="ECO:0000256" key="1">
    <source>
        <dbReference type="ARBA" id="ARBA00007905"/>
    </source>
</evidence>
<keyword evidence="8" id="KW-1185">Reference proteome</keyword>
<evidence type="ECO:0000313" key="8">
    <source>
        <dbReference type="Proteomes" id="UP000091956"/>
    </source>
</evidence>
<dbReference type="PROSITE" id="PS00798">
    <property type="entry name" value="ALDOKETO_REDUCTASE_1"/>
    <property type="match status" value="1"/>
</dbReference>
<dbReference type="InterPro" id="IPR018170">
    <property type="entry name" value="Aldo/ket_reductase_CS"/>
</dbReference>
<evidence type="ECO:0000256" key="5">
    <source>
        <dbReference type="PIRSR" id="PIRSR000097-3"/>
    </source>
</evidence>
<dbReference type="PRINTS" id="PR00069">
    <property type="entry name" value="ALDKETRDTASE"/>
</dbReference>
<dbReference type="InterPro" id="IPR020471">
    <property type="entry name" value="AKR"/>
</dbReference>
<accession>A0A1B8GSC1</accession>
<dbReference type="Pfam" id="PF00248">
    <property type="entry name" value="Aldo_ket_red"/>
    <property type="match status" value="1"/>
</dbReference>
<dbReference type="PIRSF" id="PIRSF000097">
    <property type="entry name" value="AKR"/>
    <property type="match status" value="1"/>
</dbReference>
<dbReference type="FunFam" id="3.20.20.100:FF:000007">
    <property type="entry name" value="NAD(P)H-dependent D-xylose reductase xyl1"/>
    <property type="match status" value="1"/>
</dbReference>
<evidence type="ECO:0000256" key="4">
    <source>
        <dbReference type="PIRSR" id="PIRSR000097-2"/>
    </source>
</evidence>
<dbReference type="GO" id="GO:0016491">
    <property type="term" value="F:oxidoreductase activity"/>
    <property type="evidence" value="ECO:0007669"/>
    <property type="project" value="UniProtKB-KW"/>
</dbReference>
<protein>
    <recommendedName>
        <fullName evidence="6">NADP-dependent oxidoreductase domain-containing protein</fullName>
    </recommendedName>
</protein>